<keyword evidence="3" id="KW-1185">Reference proteome</keyword>
<protein>
    <submittedName>
        <fullName evidence="2">Uncharacterized protein</fullName>
    </submittedName>
</protein>
<evidence type="ECO:0000313" key="3">
    <source>
        <dbReference type="Proteomes" id="UP000238937"/>
    </source>
</evidence>
<keyword evidence="1" id="KW-0732">Signal</keyword>
<name>A0A2T1GM51_9CYAN</name>
<feature type="chain" id="PRO_5015685329" evidence="1">
    <location>
        <begin position="22"/>
        <end position="155"/>
    </location>
</feature>
<dbReference type="EMBL" id="PVWO01000018">
    <property type="protein sequence ID" value="PSB58974.1"/>
    <property type="molecule type" value="Genomic_DNA"/>
</dbReference>
<feature type="signal peptide" evidence="1">
    <location>
        <begin position="1"/>
        <end position="21"/>
    </location>
</feature>
<proteinExistence type="predicted"/>
<comment type="caution">
    <text evidence="2">The sequence shown here is derived from an EMBL/GenBank/DDBJ whole genome shotgun (WGS) entry which is preliminary data.</text>
</comment>
<evidence type="ECO:0000313" key="2">
    <source>
        <dbReference type="EMBL" id="PSB58974.1"/>
    </source>
</evidence>
<dbReference type="Proteomes" id="UP000238937">
    <property type="component" value="Unassembled WGS sequence"/>
</dbReference>
<reference evidence="2 3" key="1">
    <citation type="submission" date="2018-03" db="EMBL/GenBank/DDBJ databases">
        <title>The ancient ancestry and fast evolution of plastids.</title>
        <authorList>
            <person name="Moore K.R."/>
            <person name="Magnabosco C."/>
            <person name="Momper L."/>
            <person name="Gold D.A."/>
            <person name="Bosak T."/>
            <person name="Fournier G.P."/>
        </authorList>
    </citation>
    <scope>NUCLEOTIDE SEQUENCE [LARGE SCALE GENOMIC DNA]</scope>
    <source>
        <strain evidence="2 3">CCALA 037</strain>
    </source>
</reference>
<sequence length="155" mass="17805">MKVISLLAIGLSIALYPIALSAQPEPSPRTIVNNAAAFRQLRGDRKLNLQWIGWDNWSDFGNAKVFDRRGTLFIRGKQTKGDDFLTIDGKILRVDAKEFTFRGRIVTKVKDNNNGQACEREGDMVFKITQNRRYWRLQQMQSPCGTETDYVDIFM</sequence>
<organism evidence="2 3">
    <name type="scientific">Chamaesiphon polymorphus CCALA 037</name>
    <dbReference type="NCBI Taxonomy" id="2107692"/>
    <lineage>
        <taxon>Bacteria</taxon>
        <taxon>Bacillati</taxon>
        <taxon>Cyanobacteriota</taxon>
        <taxon>Cyanophyceae</taxon>
        <taxon>Gomontiellales</taxon>
        <taxon>Chamaesiphonaceae</taxon>
        <taxon>Chamaesiphon</taxon>
    </lineage>
</organism>
<accession>A0A2T1GM51</accession>
<dbReference type="OrthoDB" id="5684986at2"/>
<dbReference type="AlphaFoldDB" id="A0A2T1GM51"/>
<evidence type="ECO:0000256" key="1">
    <source>
        <dbReference type="SAM" id="SignalP"/>
    </source>
</evidence>
<dbReference type="RefSeq" id="WP_106300071.1">
    <property type="nucleotide sequence ID" value="NZ_PVWO01000018.1"/>
</dbReference>
<gene>
    <name evidence="2" type="ORF">C7B77_02705</name>
</gene>